<evidence type="ECO:0000313" key="1">
    <source>
        <dbReference type="EMBL" id="CDW27802.1"/>
    </source>
</evidence>
<protein>
    <submittedName>
        <fullName evidence="1">Uncharacterized protein</fullName>
    </submittedName>
</protein>
<reference evidence="1" key="1">
    <citation type="submission" date="2014-05" db="EMBL/GenBank/DDBJ databases">
        <authorList>
            <person name="Chronopoulou M."/>
        </authorList>
    </citation>
    <scope>NUCLEOTIDE SEQUENCE</scope>
    <source>
        <tissue evidence="1">Whole organism</tissue>
    </source>
</reference>
<proteinExistence type="predicted"/>
<sequence length="36" mass="4267">TLELRLRSEDYSLVQFSLNPIQFQSCISVLKLKKIR</sequence>
<dbReference type="AlphaFoldDB" id="A0A0K2TQ64"/>
<dbReference type="EMBL" id="HACA01010441">
    <property type="protein sequence ID" value="CDW27802.1"/>
    <property type="molecule type" value="Transcribed_RNA"/>
</dbReference>
<feature type="non-terminal residue" evidence="1">
    <location>
        <position position="1"/>
    </location>
</feature>
<feature type="non-terminal residue" evidence="1">
    <location>
        <position position="36"/>
    </location>
</feature>
<name>A0A0K2TQ64_LEPSM</name>
<accession>A0A0K2TQ64</accession>
<organism evidence="1">
    <name type="scientific">Lepeophtheirus salmonis</name>
    <name type="common">Salmon louse</name>
    <name type="synonym">Caligus salmonis</name>
    <dbReference type="NCBI Taxonomy" id="72036"/>
    <lineage>
        <taxon>Eukaryota</taxon>
        <taxon>Metazoa</taxon>
        <taxon>Ecdysozoa</taxon>
        <taxon>Arthropoda</taxon>
        <taxon>Crustacea</taxon>
        <taxon>Multicrustacea</taxon>
        <taxon>Hexanauplia</taxon>
        <taxon>Copepoda</taxon>
        <taxon>Siphonostomatoida</taxon>
        <taxon>Caligidae</taxon>
        <taxon>Lepeophtheirus</taxon>
    </lineage>
</organism>